<proteinExistence type="predicted"/>
<dbReference type="InterPro" id="IPR012296">
    <property type="entry name" value="Nuclease_put_TT1808"/>
</dbReference>
<dbReference type="Gene3D" id="3.90.1570.10">
    <property type="entry name" value="tt1808, chain A"/>
    <property type="match status" value="1"/>
</dbReference>
<keyword evidence="3" id="KW-1185">Reference proteome</keyword>
<organism evidence="2 3">
    <name type="scientific">Dactylococcopsis salina (strain PCC 8305)</name>
    <name type="common">Myxobactron salinum</name>
    <dbReference type="NCBI Taxonomy" id="13035"/>
    <lineage>
        <taxon>Bacteria</taxon>
        <taxon>Bacillati</taxon>
        <taxon>Cyanobacteriota</taxon>
        <taxon>Cyanophyceae</taxon>
        <taxon>Nodosilineales</taxon>
        <taxon>Cymatolegaceae</taxon>
        <taxon>Dactylococcopsis</taxon>
    </lineage>
</organism>
<dbReference type="HOGENOM" id="CLU_098557_0_0_3"/>
<dbReference type="PATRIC" id="fig|13035.3.peg.2824"/>
<dbReference type="EMBL" id="CP003944">
    <property type="protein sequence ID" value="AFZ51069.1"/>
    <property type="molecule type" value="Genomic_DNA"/>
</dbReference>
<name>K9YVZ3_DACS8</name>
<dbReference type="AlphaFoldDB" id="K9YVZ3"/>
<sequence>MLLELKRWEIPPGHQALIKNVSWSELEQILEELGETRSSRISYSNGNLEIMTPLPEHEDNKAFISDFVRIILEELGQEYRNLGATTFKSEKMAQAVEADECFYIQNEAIVRGKKRIDLNLRPPPDLVIEIDITNRTRFNNYQLLGVPELWRYDGSKLEINVLKSGKYVLSDESLQFPRFPIKQVIPEYLEVGKTQGKVATMNQFRSWVREVIINS</sequence>
<feature type="domain" description="Putative restriction endonuclease" evidence="1">
    <location>
        <begin position="24"/>
        <end position="172"/>
    </location>
</feature>
<gene>
    <name evidence="2" type="ORF">Dacsa_2474</name>
</gene>
<dbReference type="InterPro" id="IPR008538">
    <property type="entry name" value="Uma2"/>
</dbReference>
<protein>
    <recommendedName>
        <fullName evidence="1">Putative restriction endonuclease domain-containing protein</fullName>
    </recommendedName>
</protein>
<dbReference type="OrthoDB" id="5768410at2"/>
<dbReference type="Pfam" id="PF05685">
    <property type="entry name" value="Uma2"/>
    <property type="match status" value="1"/>
</dbReference>
<dbReference type="Proteomes" id="UP000010482">
    <property type="component" value="Chromosome"/>
</dbReference>
<evidence type="ECO:0000259" key="1">
    <source>
        <dbReference type="Pfam" id="PF05685"/>
    </source>
</evidence>
<evidence type="ECO:0000313" key="2">
    <source>
        <dbReference type="EMBL" id="AFZ51069.1"/>
    </source>
</evidence>
<reference evidence="2" key="1">
    <citation type="submission" date="2012-04" db="EMBL/GenBank/DDBJ databases">
        <title>Finished genome of Dactylococcopsis salina PCC 8305.</title>
        <authorList>
            <consortium name="US DOE Joint Genome Institute"/>
            <person name="Gugger M."/>
            <person name="Coursin T."/>
            <person name="Rippka R."/>
            <person name="Tandeau De Marsac N."/>
            <person name="Huntemann M."/>
            <person name="Wei C.-L."/>
            <person name="Han J."/>
            <person name="Detter J.C."/>
            <person name="Han C."/>
            <person name="Tapia R."/>
            <person name="Daligault H."/>
            <person name="Chen A."/>
            <person name="Krypides N."/>
            <person name="Mavromatis K."/>
            <person name="Markowitz V."/>
            <person name="Szeto E."/>
            <person name="Ivanova N."/>
            <person name="Ovchinnikova G."/>
            <person name="Pagani I."/>
            <person name="Pati A."/>
            <person name="Goodwin L."/>
            <person name="Peters L."/>
            <person name="Pitluck S."/>
            <person name="Woyke T."/>
            <person name="Kerfeld C."/>
        </authorList>
    </citation>
    <scope>NUCLEOTIDE SEQUENCE [LARGE SCALE GENOMIC DNA]</scope>
    <source>
        <strain evidence="2">PCC 8305</strain>
    </source>
</reference>
<dbReference type="eggNOG" id="COG4636">
    <property type="taxonomic scope" value="Bacteria"/>
</dbReference>
<dbReference type="KEGG" id="dsl:Dacsa_2474"/>
<dbReference type="STRING" id="13035.Dacsa_2474"/>
<accession>K9YVZ3</accession>
<dbReference type="CDD" id="cd06260">
    <property type="entry name" value="DUF820-like"/>
    <property type="match status" value="1"/>
</dbReference>
<dbReference type="RefSeq" id="WP_015230059.1">
    <property type="nucleotide sequence ID" value="NC_019780.1"/>
</dbReference>
<evidence type="ECO:0000313" key="3">
    <source>
        <dbReference type="Proteomes" id="UP000010482"/>
    </source>
</evidence>
<dbReference type="PANTHER" id="PTHR47152:SF1">
    <property type="entry name" value="SLL1186 PROTEIN"/>
    <property type="match status" value="1"/>
</dbReference>
<dbReference type="PANTHER" id="PTHR47152">
    <property type="entry name" value="SLR2084 PROTEIN-RELATED"/>
    <property type="match status" value="1"/>
</dbReference>